<evidence type="ECO:0000313" key="3">
    <source>
        <dbReference type="Proteomes" id="UP000663859"/>
    </source>
</evidence>
<evidence type="ECO:0000313" key="2">
    <source>
        <dbReference type="EMBL" id="CAF0701897.1"/>
    </source>
</evidence>
<comment type="caution">
    <text evidence="2">The sequence shown here is derived from an EMBL/GenBank/DDBJ whole genome shotgun (WGS) entry which is preliminary data.</text>
</comment>
<keyword evidence="3" id="KW-1185">Reference proteome</keyword>
<proteinExistence type="predicted"/>
<name>A0A8J2BPQ6_9BACT</name>
<feature type="region of interest" description="Disordered" evidence="1">
    <location>
        <begin position="25"/>
        <end position="45"/>
    </location>
</feature>
<organism evidence="2 3">
    <name type="scientific">Candidatus Methylacidithermus pantelleriae</name>
    <dbReference type="NCBI Taxonomy" id="2744239"/>
    <lineage>
        <taxon>Bacteria</taxon>
        <taxon>Pseudomonadati</taxon>
        <taxon>Verrucomicrobiota</taxon>
        <taxon>Methylacidiphilae</taxon>
        <taxon>Methylacidiphilales</taxon>
        <taxon>Methylacidiphilaceae</taxon>
        <taxon>Candidatus Methylacidithermus</taxon>
    </lineage>
</organism>
<sequence>MCETGRRLKKRHGLAMIGTPLAATGRTAPAVAATRDRKPRSERRFGDKLSLRSSTGWLSGLRALVLHSKISLTSKPAVGVHISK</sequence>
<evidence type="ECO:0000256" key="1">
    <source>
        <dbReference type="SAM" id="MobiDB-lite"/>
    </source>
</evidence>
<protein>
    <submittedName>
        <fullName evidence="2">Uncharacterized protein</fullName>
    </submittedName>
</protein>
<accession>A0A8J2BPQ6</accession>
<dbReference type="EMBL" id="CAJNOB010000038">
    <property type="protein sequence ID" value="CAF0701897.1"/>
    <property type="molecule type" value="Genomic_DNA"/>
</dbReference>
<dbReference type="Proteomes" id="UP000663859">
    <property type="component" value="Unassembled WGS sequence"/>
</dbReference>
<gene>
    <name evidence="2" type="ORF">MPNT_430011</name>
</gene>
<reference evidence="2" key="1">
    <citation type="submission" date="2021-02" db="EMBL/GenBank/DDBJ databases">
        <authorList>
            <person name="Cremers G."/>
            <person name="Picone N."/>
        </authorList>
    </citation>
    <scope>NUCLEOTIDE SEQUENCE</scope>
    <source>
        <strain evidence="2">PQ17</strain>
    </source>
</reference>
<dbReference type="AlphaFoldDB" id="A0A8J2BPQ6"/>